<keyword evidence="2" id="KW-1185">Reference proteome</keyword>
<dbReference type="Proteomes" id="UP001479436">
    <property type="component" value="Unassembled WGS sequence"/>
</dbReference>
<sequence>MDKALQLTRARYDQSTSRLEIQVNKHLLSKQTIKRMKRYNWNCKQKIQELMHQEIPNIYKVKLGRERINFRRIRPYMYLLVQAAFRLDIRSPLLESFSETLIALVQLTHIVPNDIEDKLKIWGLTELKSRQFVIHLWSILVEASYQVMGIPTCLETLEERVKARESEVLDYAYACTLALSFSKYHQDLQNLRDARNLNHKTRKKPIDQCNTKHQQVIERLTAFQDQDNVQV</sequence>
<gene>
    <name evidence="1" type="ORF">K7432_013832</name>
</gene>
<evidence type="ECO:0000313" key="2">
    <source>
        <dbReference type="Proteomes" id="UP001479436"/>
    </source>
</evidence>
<comment type="caution">
    <text evidence="1">The sequence shown here is derived from an EMBL/GenBank/DDBJ whole genome shotgun (WGS) entry which is preliminary data.</text>
</comment>
<name>A0ABR2WIK6_9FUNG</name>
<proteinExistence type="predicted"/>
<evidence type="ECO:0000313" key="1">
    <source>
        <dbReference type="EMBL" id="KAK9761337.1"/>
    </source>
</evidence>
<protein>
    <submittedName>
        <fullName evidence="1">Uncharacterized protein</fullName>
    </submittedName>
</protein>
<accession>A0ABR2WIK6</accession>
<reference evidence="1 2" key="1">
    <citation type="submission" date="2023-04" db="EMBL/GenBank/DDBJ databases">
        <title>Genome of Basidiobolus ranarum AG-B5.</title>
        <authorList>
            <person name="Stajich J.E."/>
            <person name="Carter-House D."/>
            <person name="Gryganskyi A."/>
        </authorList>
    </citation>
    <scope>NUCLEOTIDE SEQUENCE [LARGE SCALE GENOMIC DNA]</scope>
    <source>
        <strain evidence="1 2">AG-B5</strain>
    </source>
</reference>
<organism evidence="1 2">
    <name type="scientific">Basidiobolus ranarum</name>
    <dbReference type="NCBI Taxonomy" id="34480"/>
    <lineage>
        <taxon>Eukaryota</taxon>
        <taxon>Fungi</taxon>
        <taxon>Fungi incertae sedis</taxon>
        <taxon>Zoopagomycota</taxon>
        <taxon>Entomophthoromycotina</taxon>
        <taxon>Basidiobolomycetes</taxon>
        <taxon>Basidiobolales</taxon>
        <taxon>Basidiobolaceae</taxon>
        <taxon>Basidiobolus</taxon>
    </lineage>
</organism>
<dbReference type="EMBL" id="JASJQH010001434">
    <property type="protein sequence ID" value="KAK9761337.1"/>
    <property type="molecule type" value="Genomic_DNA"/>
</dbReference>